<dbReference type="Gene3D" id="3.40.50.10330">
    <property type="entry name" value="Probable inorganic polyphosphate/atp-NAD kinase, domain 1"/>
    <property type="match status" value="1"/>
</dbReference>
<evidence type="ECO:0000313" key="3">
    <source>
        <dbReference type="Proteomes" id="UP000515317"/>
    </source>
</evidence>
<organism evidence="2 3">
    <name type="scientific">Terrihabitans soli</name>
    <dbReference type="NCBI Taxonomy" id="708113"/>
    <lineage>
        <taxon>Bacteria</taxon>
        <taxon>Pseudomonadati</taxon>
        <taxon>Pseudomonadota</taxon>
        <taxon>Alphaproteobacteria</taxon>
        <taxon>Hyphomicrobiales</taxon>
        <taxon>Terrihabitans</taxon>
    </lineage>
</organism>
<dbReference type="PROSITE" id="PS50146">
    <property type="entry name" value="DAGK"/>
    <property type="match status" value="1"/>
</dbReference>
<name>A0A6S6QNI1_9HYPH</name>
<evidence type="ECO:0000259" key="1">
    <source>
        <dbReference type="PROSITE" id="PS50146"/>
    </source>
</evidence>
<dbReference type="EMBL" id="AP023361">
    <property type="protein sequence ID" value="BCJ89365.1"/>
    <property type="molecule type" value="Genomic_DNA"/>
</dbReference>
<dbReference type="Pfam" id="PF00781">
    <property type="entry name" value="DAGK_cat"/>
    <property type="match status" value="1"/>
</dbReference>
<dbReference type="Gene3D" id="2.60.200.40">
    <property type="match status" value="1"/>
</dbReference>
<proteinExistence type="predicted"/>
<accession>A0A6S6QNI1</accession>
<dbReference type="RefSeq" id="WP_222876083.1">
    <property type="nucleotide sequence ID" value="NZ_AP023361.1"/>
</dbReference>
<dbReference type="InterPro" id="IPR001206">
    <property type="entry name" value="Diacylglycerol_kinase_cat_dom"/>
</dbReference>
<dbReference type="SUPFAM" id="SSF111331">
    <property type="entry name" value="NAD kinase/diacylglycerol kinase-like"/>
    <property type="match status" value="1"/>
</dbReference>
<dbReference type="InterPro" id="IPR016064">
    <property type="entry name" value="NAD/diacylglycerol_kinase_sf"/>
</dbReference>
<dbReference type="SMART" id="SM00046">
    <property type="entry name" value="DAGKc"/>
    <property type="match status" value="1"/>
</dbReference>
<dbReference type="KEGG" id="tso:IZ6_01000"/>
<dbReference type="Proteomes" id="UP000515317">
    <property type="component" value="Chromosome"/>
</dbReference>
<protein>
    <submittedName>
        <fullName evidence="2">Multidrug transporter</fullName>
    </submittedName>
</protein>
<dbReference type="GO" id="GO:0016301">
    <property type="term" value="F:kinase activity"/>
    <property type="evidence" value="ECO:0007669"/>
    <property type="project" value="InterPro"/>
</dbReference>
<gene>
    <name evidence="2" type="ORF">IZ6_01000</name>
</gene>
<dbReference type="InterPro" id="IPR017438">
    <property type="entry name" value="ATP-NAD_kinase_N"/>
</dbReference>
<reference evidence="2 3" key="1">
    <citation type="submission" date="2020-08" db="EMBL/GenBank/DDBJ databases">
        <title>Genome sequence of Rhizobiales bacterium strain IZ6.</title>
        <authorList>
            <person name="Nakai R."/>
            <person name="Naganuma T."/>
        </authorList>
    </citation>
    <scope>NUCLEOTIDE SEQUENCE [LARGE SCALE GENOMIC DNA]</scope>
    <source>
        <strain evidence="2 3">IZ6</strain>
    </source>
</reference>
<feature type="domain" description="DAGKc" evidence="1">
    <location>
        <begin position="1"/>
        <end position="131"/>
    </location>
</feature>
<evidence type="ECO:0000313" key="2">
    <source>
        <dbReference type="EMBL" id="BCJ89365.1"/>
    </source>
</evidence>
<keyword evidence="3" id="KW-1185">Reference proteome</keyword>
<sequence>MSVLVLLNAKAGALNTGAVTDAIEVVEAAFRDAGRTASVELVEPEDMDARLEQAARSTCNIVIVGGGDGTFSHALAKLSGSGKVLGLLPLGTMNLMGRDLYPAIGDLAANAAALAKGEIRKLDLARINGRPFHTLCGLGYFARVAREREQTRFNFPGGRVVSVLVSVWRSVTKAGRTRLDILADDRRIRTRAYATLVTANRIGEDWRRAQLDEGLLELHLMRASHFSGRAKAGLELLSGRWREGDTIENISARRVEIRSERPRMWIAVDGELRREDTPLVFEIERQAVPMLLPRRSDETQT</sequence>
<dbReference type="AlphaFoldDB" id="A0A6S6QNI1"/>